<keyword evidence="2" id="KW-1185">Reference proteome</keyword>
<dbReference type="InterPro" id="IPR043502">
    <property type="entry name" value="DNA/RNA_pol_sf"/>
</dbReference>
<name>A0AAD8ZGR1_9TELE</name>
<dbReference type="Proteomes" id="UP001239994">
    <property type="component" value="Unassembled WGS sequence"/>
</dbReference>
<evidence type="ECO:0000313" key="2">
    <source>
        <dbReference type="Proteomes" id="UP001239994"/>
    </source>
</evidence>
<dbReference type="PANTHER" id="PTHR15503">
    <property type="entry name" value="LDOC1 RELATED"/>
    <property type="match status" value="1"/>
</dbReference>
<reference evidence="1" key="1">
    <citation type="submission" date="2023-03" db="EMBL/GenBank/DDBJ databases">
        <title>Electrophorus voltai genome.</title>
        <authorList>
            <person name="Bian C."/>
        </authorList>
    </citation>
    <scope>NUCLEOTIDE SEQUENCE</scope>
    <source>
        <strain evidence="1">CB-2022</strain>
        <tissue evidence="1">Muscle</tissue>
    </source>
</reference>
<organism evidence="1 2">
    <name type="scientific">Electrophorus voltai</name>
    <dbReference type="NCBI Taxonomy" id="2609070"/>
    <lineage>
        <taxon>Eukaryota</taxon>
        <taxon>Metazoa</taxon>
        <taxon>Chordata</taxon>
        <taxon>Craniata</taxon>
        <taxon>Vertebrata</taxon>
        <taxon>Euteleostomi</taxon>
        <taxon>Actinopterygii</taxon>
        <taxon>Neopterygii</taxon>
        <taxon>Teleostei</taxon>
        <taxon>Ostariophysi</taxon>
        <taxon>Gymnotiformes</taxon>
        <taxon>Gymnotoidei</taxon>
        <taxon>Gymnotidae</taxon>
        <taxon>Electrophorus</taxon>
    </lineage>
</organism>
<protein>
    <submittedName>
        <fullName evidence="1">Uncharacterized protein</fullName>
    </submittedName>
</protein>
<dbReference type="AlphaFoldDB" id="A0AAD8ZGR1"/>
<proteinExistence type="predicted"/>
<dbReference type="SUPFAM" id="SSF56672">
    <property type="entry name" value="DNA/RNA polymerases"/>
    <property type="match status" value="1"/>
</dbReference>
<dbReference type="EMBL" id="JAROKS010000012">
    <property type="protein sequence ID" value="KAK1799152.1"/>
    <property type="molecule type" value="Genomic_DNA"/>
</dbReference>
<evidence type="ECO:0000313" key="1">
    <source>
        <dbReference type="EMBL" id="KAK1799152.1"/>
    </source>
</evidence>
<gene>
    <name evidence="1" type="ORF">P4O66_007408</name>
</gene>
<dbReference type="Gene3D" id="3.10.10.10">
    <property type="entry name" value="HIV Type 1 Reverse Transcriptase, subunit A, domain 1"/>
    <property type="match status" value="1"/>
</dbReference>
<accession>A0AAD8ZGR1</accession>
<comment type="caution">
    <text evidence="1">The sequence shown here is derived from an EMBL/GenBank/DDBJ whole genome shotgun (WGS) entry which is preliminary data.</text>
</comment>
<dbReference type="PANTHER" id="PTHR15503:SF36">
    <property type="entry name" value="RETROTRANSPOSON GAG-LIKE PROTEIN 5"/>
    <property type="match status" value="1"/>
</dbReference>
<dbReference type="InterPro" id="IPR032567">
    <property type="entry name" value="RTL1-rel"/>
</dbReference>
<sequence length="101" mass="10918">MAESTFGPYGRVKATECLPHRSWGCAVELLPGAPLPWRAKPYTLSQPEEAAMEAYVAEALQHSFIQPSTSSVAAGFFFWRKKGGGGIKALHLLPGSQQSDL</sequence>